<gene>
    <name evidence="9" type="ORF">HO133_004493</name>
</gene>
<evidence type="ECO:0000313" key="10">
    <source>
        <dbReference type="Proteomes" id="UP000593566"/>
    </source>
</evidence>
<evidence type="ECO:0000259" key="8">
    <source>
        <dbReference type="Pfam" id="PF00326"/>
    </source>
</evidence>
<dbReference type="InterPro" id="IPR001375">
    <property type="entry name" value="Peptidase_S9_cat"/>
</dbReference>
<keyword evidence="5" id="KW-0720">Serine protease</keyword>
<dbReference type="GO" id="GO:0006508">
    <property type="term" value="P:proteolysis"/>
    <property type="evidence" value="ECO:0007669"/>
    <property type="project" value="UniProtKB-KW"/>
</dbReference>
<name>A0A8H6FKC9_9LECA</name>
<reference evidence="9 10" key="1">
    <citation type="journal article" date="2020" name="Genomics">
        <title>Complete, high-quality genomes from long-read metagenomic sequencing of two wolf lichen thalli reveals enigmatic genome architecture.</title>
        <authorList>
            <person name="McKenzie S.K."/>
            <person name="Walston R.F."/>
            <person name="Allen J.L."/>
        </authorList>
    </citation>
    <scope>NUCLEOTIDE SEQUENCE [LARGE SCALE GENOMIC DNA]</scope>
    <source>
        <strain evidence="9">WasteWater1</strain>
    </source>
</reference>
<dbReference type="InterPro" id="IPR029058">
    <property type="entry name" value="AB_hydrolase_fold"/>
</dbReference>
<evidence type="ECO:0000256" key="5">
    <source>
        <dbReference type="ARBA" id="ARBA00022825"/>
    </source>
</evidence>
<dbReference type="SUPFAM" id="SSF69322">
    <property type="entry name" value="Tricorn protease domain 2"/>
    <property type="match status" value="1"/>
</dbReference>
<evidence type="ECO:0000256" key="1">
    <source>
        <dbReference type="ARBA" id="ARBA00010040"/>
    </source>
</evidence>
<sequence length="759" mass="83746">MPPERTVALSLISVACLATFLYYTMLPLGPQLLWEPETTMDFRTVNKMTVAEKFTPDIMLSAPRRSSASPNSAGTLAVYTVSTYSFESHRKTSEIKVLDISSGSQSLITNAEGTSEPAWLGGGNELLWLKSGEKGHTQLVVGSADEVGKSYVAGLVPAPISDVKLKILDAERVAIVVSAKAKLDGSLYQKEDEPKKYSTGMLYESLMVRHWDHYVKPQRNALWHGILHRQKPHITEKLGRYSLGKLTNILRGSGLESPIPPFGAKDHFDISINGIGFVAKDPELNPATNTKCNFYYVSIDTSVEGPTYSEPKKYGKPGIEGASSSPVLSPDGNSAAFLQMKENGYESDKNRILLSDLTTPSTTVELFESNDGKGLWDRSPGSVGWSTDGKALLLVAEDTGTSRLFKLDVPADEQGTLELPIPLTPKAGHVDDVQSLGADSSHLFLSGSNLVDNSIYSILDPAGSAEAKVISSNSRNGSFFGLSQDQVSEIWFQGSSEKVHAWVMKPSSFSSDQRYPLAYLIHGGPQGAWNDQWSTRWNPAVFAEQGYVVVAPNPTGSTGYGQSFTDAIKESWGGLPYQDLVNGFAYIKESMDYVDTDRAVALGASYGGYMMNWMQGHPLGKEFRALVCHDGVFSMTNQLASDEQYFPNHDLGGPYFTKHQDSWEKWNPAHFTTNWSTPMLVIHNELDYRLPISEGLAMFNVLQEKGIKSKFLTFPDENHWVLKEENSLQWHLEVINWINSFVELPPYEAESAKRLEAQN</sequence>
<comment type="similarity">
    <text evidence="1">Belongs to the peptidase S9C family.</text>
</comment>
<keyword evidence="7" id="KW-0472">Membrane</keyword>
<evidence type="ECO:0000256" key="4">
    <source>
        <dbReference type="ARBA" id="ARBA00022801"/>
    </source>
</evidence>
<dbReference type="Gene3D" id="3.40.50.1820">
    <property type="entry name" value="alpha/beta hydrolase"/>
    <property type="match status" value="1"/>
</dbReference>
<dbReference type="PANTHER" id="PTHR42776">
    <property type="entry name" value="SERINE PEPTIDASE S9 FAMILY MEMBER"/>
    <property type="match status" value="1"/>
</dbReference>
<dbReference type="PROSITE" id="PS51257">
    <property type="entry name" value="PROKAR_LIPOPROTEIN"/>
    <property type="match status" value="1"/>
</dbReference>
<protein>
    <recommendedName>
        <fullName evidence="6">Dipeptidyl-peptidase V</fullName>
    </recommendedName>
</protein>
<dbReference type="GO" id="GO:0004252">
    <property type="term" value="F:serine-type endopeptidase activity"/>
    <property type="evidence" value="ECO:0007669"/>
    <property type="project" value="TreeGrafter"/>
</dbReference>
<proteinExistence type="inferred from homology"/>
<evidence type="ECO:0000313" key="9">
    <source>
        <dbReference type="EMBL" id="KAF6230154.1"/>
    </source>
</evidence>
<dbReference type="AlphaFoldDB" id="A0A8H6FKC9"/>
<comment type="caution">
    <text evidence="9">The sequence shown here is derived from an EMBL/GenBank/DDBJ whole genome shotgun (WGS) entry which is preliminary data.</text>
</comment>
<dbReference type="PANTHER" id="PTHR42776:SF13">
    <property type="entry name" value="DIPEPTIDYL-PEPTIDASE 5"/>
    <property type="match status" value="1"/>
</dbReference>
<keyword evidence="2" id="KW-0645">Protease</keyword>
<dbReference type="SUPFAM" id="SSF53474">
    <property type="entry name" value="alpha/beta-Hydrolases"/>
    <property type="match status" value="1"/>
</dbReference>
<evidence type="ECO:0000256" key="3">
    <source>
        <dbReference type="ARBA" id="ARBA00022729"/>
    </source>
</evidence>
<evidence type="ECO:0000256" key="6">
    <source>
        <dbReference type="ARBA" id="ARBA00032829"/>
    </source>
</evidence>
<dbReference type="Proteomes" id="UP000593566">
    <property type="component" value="Unassembled WGS sequence"/>
</dbReference>
<keyword evidence="10" id="KW-1185">Reference proteome</keyword>
<feature type="transmembrane region" description="Helical" evidence="7">
    <location>
        <begin position="7"/>
        <end position="26"/>
    </location>
</feature>
<dbReference type="RefSeq" id="XP_037157411.1">
    <property type="nucleotide sequence ID" value="XM_037295410.1"/>
</dbReference>
<keyword evidence="3" id="KW-0732">Signal</keyword>
<evidence type="ECO:0000256" key="2">
    <source>
        <dbReference type="ARBA" id="ARBA00022670"/>
    </source>
</evidence>
<dbReference type="EMBL" id="JACCJB010000002">
    <property type="protein sequence ID" value="KAF6230154.1"/>
    <property type="molecule type" value="Genomic_DNA"/>
</dbReference>
<dbReference type="Pfam" id="PF00326">
    <property type="entry name" value="Peptidase_S9"/>
    <property type="match status" value="1"/>
</dbReference>
<keyword evidence="7" id="KW-1133">Transmembrane helix</keyword>
<dbReference type="GeneID" id="59332901"/>
<keyword evidence="4" id="KW-0378">Hydrolase</keyword>
<feature type="domain" description="Peptidase S9 prolyl oligopeptidase catalytic" evidence="8">
    <location>
        <begin position="533"/>
        <end position="740"/>
    </location>
</feature>
<accession>A0A8H6FKC9</accession>
<dbReference type="FunFam" id="3.40.50.1820:FF:000028">
    <property type="entry name" value="S9 family peptidase"/>
    <property type="match status" value="1"/>
</dbReference>
<evidence type="ECO:0000256" key="7">
    <source>
        <dbReference type="SAM" id="Phobius"/>
    </source>
</evidence>
<organism evidence="9 10">
    <name type="scientific">Letharia lupina</name>
    <dbReference type="NCBI Taxonomy" id="560253"/>
    <lineage>
        <taxon>Eukaryota</taxon>
        <taxon>Fungi</taxon>
        <taxon>Dikarya</taxon>
        <taxon>Ascomycota</taxon>
        <taxon>Pezizomycotina</taxon>
        <taxon>Lecanoromycetes</taxon>
        <taxon>OSLEUM clade</taxon>
        <taxon>Lecanoromycetidae</taxon>
        <taxon>Lecanorales</taxon>
        <taxon>Lecanorineae</taxon>
        <taxon>Parmeliaceae</taxon>
        <taxon>Letharia</taxon>
    </lineage>
</organism>
<keyword evidence="7" id="KW-0812">Transmembrane</keyword>